<dbReference type="SUPFAM" id="SSF53448">
    <property type="entry name" value="Nucleotide-diphospho-sugar transferases"/>
    <property type="match status" value="1"/>
</dbReference>
<accession>A0A6J4K4Z5</accession>
<dbReference type="Gene3D" id="3.90.550.10">
    <property type="entry name" value="Spore Coat Polysaccharide Biosynthesis Protein SpsA, Chain A"/>
    <property type="match status" value="1"/>
</dbReference>
<dbReference type="PANTHER" id="PTHR43179:SF7">
    <property type="entry name" value="RHAMNOSYLTRANSFERASE WBBL"/>
    <property type="match status" value="1"/>
</dbReference>
<gene>
    <name evidence="2" type="ORF">AVDCRST_MAG93-4242</name>
</gene>
<feature type="domain" description="Glycosyltransferase 2-like" evidence="1">
    <location>
        <begin position="457"/>
        <end position="627"/>
    </location>
</feature>
<proteinExistence type="predicted"/>
<dbReference type="Pfam" id="PF00535">
    <property type="entry name" value="Glycos_transf_2"/>
    <property type="match status" value="1"/>
</dbReference>
<feature type="non-terminal residue" evidence="2">
    <location>
        <position position="839"/>
    </location>
</feature>
<dbReference type="InterPro" id="IPR001173">
    <property type="entry name" value="Glyco_trans_2-like"/>
</dbReference>
<name>A0A6J4K4Z5_9CHLR</name>
<dbReference type="AlphaFoldDB" id="A0A6J4K4Z5"/>
<protein>
    <recommendedName>
        <fullName evidence="1">Glycosyltransferase 2-like domain-containing protein</fullName>
    </recommendedName>
</protein>
<evidence type="ECO:0000313" key="2">
    <source>
        <dbReference type="EMBL" id="CAA9295737.1"/>
    </source>
</evidence>
<evidence type="ECO:0000259" key="1">
    <source>
        <dbReference type="Pfam" id="PF00535"/>
    </source>
</evidence>
<dbReference type="InterPro" id="IPR029044">
    <property type="entry name" value="Nucleotide-diphossugar_trans"/>
</dbReference>
<dbReference type="PANTHER" id="PTHR43179">
    <property type="entry name" value="RHAMNOSYLTRANSFERASE WBBL"/>
    <property type="match status" value="1"/>
</dbReference>
<reference evidence="2" key="1">
    <citation type="submission" date="2020-02" db="EMBL/GenBank/DDBJ databases">
        <authorList>
            <person name="Meier V. D."/>
        </authorList>
    </citation>
    <scope>NUCLEOTIDE SEQUENCE</scope>
    <source>
        <strain evidence="2">AVDCRST_MAG93</strain>
    </source>
</reference>
<dbReference type="EMBL" id="CADCTR010001429">
    <property type="protein sequence ID" value="CAA9295737.1"/>
    <property type="molecule type" value="Genomic_DNA"/>
</dbReference>
<sequence length="839" mass="94586">MSLGRGRKIVLLGMMSKHPVAGVIWQTVHYLVGFRRLGFDVYYVEAGAFQPSWLLVGRGEDGDRSAKAAAFIDGIMQRFDLGDRWAFHALHADGRCYGLSEVQLKQLYRSAALLINLHGATVPLPEHTATGRLVYLETDPVTPQIELYDDLQQTIDFLEQHCAFFTFGENYGNPGCKVPVSEHFDFRPTRQPVVLDFWQPHSDGAGSTFTTIGNWQNPGRDVTFQGEVYHWSKHHEFMKFLDLPDRTNQALELALSRCHEADKCMLESKGWQVRDALGFSTDLDAYRSYIARSRGEFTVAKDQNIRLRSGWFSDRSATYLAAGRPVVTQETGFSNILPIGQGLFAFSEMEEAEQAFESINSDYEHHCQAARALAREYFNYDVVLPQLLAYFGLPRFASSPRGRTIPEVEARPFPPGLVLAPTSRWPTTLPEETVRAVLTAPLTVRAGPLPRTSRRVTIVVVTLDNLVYTRLCLESVLAYTEAPDYEIVVVDNGSLDDTPAYLRSLAEANTHVRVILNDRNCGFAAATNQGLAAATGETLVLLNNDTIVLPGWLARLVRHLDDPAVGLIGPLSNRTGNEAEIEAPYRTYGELLAFAWRHAEGTAGERADVRTLAMFCAAMRRDVYERIGLLDERFGLGMFEDDDYAMRVRAAGYRVSCAEDVFVHHFGQASIGKLAADSKYGALFHANRRRFEKKWGVRWEPHRRRPNHRYQQLAERIREVVRAALPRGANVIVVSKGDDALLDLDDRRAWHFPQTEDGEYAGHHPADCTEAITQLEALRVKGGDYLLFPETALWWLEHYVDFRRHLERWYCEAVRREDTCVIFALRGGESYNGGADTNT</sequence>
<dbReference type="CDD" id="cd04186">
    <property type="entry name" value="GT_2_like_c"/>
    <property type="match status" value="1"/>
</dbReference>
<organism evidence="2">
    <name type="scientific">uncultured Chloroflexia bacterium</name>
    <dbReference type="NCBI Taxonomy" id="1672391"/>
    <lineage>
        <taxon>Bacteria</taxon>
        <taxon>Bacillati</taxon>
        <taxon>Chloroflexota</taxon>
        <taxon>Chloroflexia</taxon>
        <taxon>environmental samples</taxon>
    </lineage>
</organism>